<name>A0A3B6TP40_WHEAT</name>
<keyword evidence="3" id="KW-1185">Reference proteome</keyword>
<dbReference type="Proteomes" id="UP000019116">
    <property type="component" value="Chromosome 7D"/>
</dbReference>
<dbReference type="PANTHER" id="PTHR33085:SF84">
    <property type="entry name" value="DUF1618 DOMAIN-CONTAINING PROTEIN"/>
    <property type="match status" value="1"/>
</dbReference>
<protein>
    <recommendedName>
        <fullName evidence="4">DUF295 domain-containing protein</fullName>
    </recommendedName>
</protein>
<dbReference type="AlphaFoldDB" id="A0A3B6TP40"/>
<dbReference type="Gramene" id="TraesRN7D0100953600.1">
    <property type="protein sequence ID" value="TraesRN7D0100953600.1"/>
    <property type="gene ID" value="TraesRN7D0100953600"/>
</dbReference>
<evidence type="ECO:0000313" key="2">
    <source>
        <dbReference type="EnsemblPlants" id="TraesCS7D02G394200.1"/>
    </source>
</evidence>
<dbReference type="InterPro" id="IPR012871">
    <property type="entry name" value="DUF1668_ORYSA"/>
</dbReference>
<dbReference type="EnsemblPlants" id="TraesCS7D02G394200.1">
    <property type="protein sequence ID" value="TraesCS7D02G394200.1"/>
    <property type="gene ID" value="TraesCS7D02G394200"/>
</dbReference>
<dbReference type="PANTHER" id="PTHR33085">
    <property type="entry name" value="OS12G0113100 PROTEIN-RELATED"/>
    <property type="match status" value="1"/>
</dbReference>
<accession>A0A3B6TP40</accession>
<feature type="region of interest" description="Disordered" evidence="1">
    <location>
        <begin position="1"/>
        <end position="30"/>
    </location>
</feature>
<dbReference type="Gramene" id="TraesCS7D03G0928100.1">
    <property type="protein sequence ID" value="TraesCS7D03G0928100.1.CDS"/>
    <property type="gene ID" value="TraesCS7D03G0928100"/>
</dbReference>
<dbReference type="Gramene" id="TraesCS7D02G394200.1">
    <property type="protein sequence ID" value="TraesCS7D02G394200.1"/>
    <property type="gene ID" value="TraesCS7D02G394200"/>
</dbReference>
<organism evidence="2">
    <name type="scientific">Triticum aestivum</name>
    <name type="common">Wheat</name>
    <dbReference type="NCBI Taxonomy" id="4565"/>
    <lineage>
        <taxon>Eukaryota</taxon>
        <taxon>Viridiplantae</taxon>
        <taxon>Streptophyta</taxon>
        <taxon>Embryophyta</taxon>
        <taxon>Tracheophyta</taxon>
        <taxon>Spermatophyta</taxon>
        <taxon>Magnoliopsida</taxon>
        <taxon>Liliopsida</taxon>
        <taxon>Poales</taxon>
        <taxon>Poaceae</taxon>
        <taxon>BOP clade</taxon>
        <taxon>Pooideae</taxon>
        <taxon>Triticodae</taxon>
        <taxon>Triticeae</taxon>
        <taxon>Triticinae</taxon>
        <taxon>Triticum</taxon>
    </lineage>
</organism>
<reference evidence="2" key="2">
    <citation type="submission" date="2018-10" db="UniProtKB">
        <authorList>
            <consortium name="EnsemblPlants"/>
        </authorList>
    </citation>
    <scope>IDENTIFICATION</scope>
</reference>
<feature type="compositionally biased region" description="Basic residues" evidence="1">
    <location>
        <begin position="19"/>
        <end position="30"/>
    </location>
</feature>
<evidence type="ECO:0000256" key="1">
    <source>
        <dbReference type="SAM" id="MobiDB-lite"/>
    </source>
</evidence>
<reference evidence="2" key="1">
    <citation type="submission" date="2018-08" db="EMBL/GenBank/DDBJ databases">
        <authorList>
            <person name="Rossello M."/>
        </authorList>
    </citation>
    <scope>NUCLEOTIDE SEQUENCE [LARGE SCALE GENOMIC DNA]</scope>
    <source>
        <strain evidence="2">cv. Chinese Spring</strain>
    </source>
</reference>
<evidence type="ECO:0000313" key="3">
    <source>
        <dbReference type="Proteomes" id="UP000019116"/>
    </source>
</evidence>
<sequence length="363" mass="40612">MPKRPLPLQPCGHNTTAKRGNHRDRRRQPRRRHVYLVVDDCERGYSVRKIDVGTFSPQAEAAGREPEQLPEPAVARFEGHHGRLAFFGAHGTKILAMPAYGAADFPVYDVETSGITLCAHPNGRKICGPPLLASVAGALYMIVESSLAVLDAQPPPNGDECKAWAWTFLPAHLPSFQSPDVKSLAVHPDGRTLFVSARRRTFSLNTRSLEWTCRGNWAMPFSGEAYFDRDLDAWMGLCIHEGGFGHVCSCDAVPVVAAGALQTMPAWKLGKDRLFHADRERHLGATLLFMGDDDSYCLLECVSADDQDEDEYAAHRVYHITTFGLNYDKDGELRATRRRAHAYEMTDAHEMNELYKRPTAFWM</sequence>
<evidence type="ECO:0008006" key="4">
    <source>
        <dbReference type="Google" id="ProtNLM"/>
    </source>
</evidence>
<proteinExistence type="predicted"/>
<dbReference type="Pfam" id="PF07893">
    <property type="entry name" value="DUF1668"/>
    <property type="match status" value="1"/>
</dbReference>